<gene>
    <name evidence="2" type="ORF">JCGZ_19525</name>
</gene>
<name>A0A067KAX4_JATCU</name>
<evidence type="ECO:0000256" key="1">
    <source>
        <dbReference type="SAM" id="Phobius"/>
    </source>
</evidence>
<keyword evidence="1" id="KW-0472">Membrane</keyword>
<evidence type="ECO:0000313" key="2">
    <source>
        <dbReference type="EMBL" id="KDP28974.1"/>
    </source>
</evidence>
<dbReference type="InterPro" id="IPR029063">
    <property type="entry name" value="SAM-dependent_MTases_sf"/>
</dbReference>
<keyword evidence="3" id="KW-1185">Reference proteome</keyword>
<protein>
    <recommendedName>
        <fullName evidence="4">Methyltransferase</fullName>
    </recommendedName>
</protein>
<accession>A0A067KAX4</accession>
<dbReference type="Proteomes" id="UP000027138">
    <property type="component" value="Unassembled WGS sequence"/>
</dbReference>
<evidence type="ECO:0000313" key="3">
    <source>
        <dbReference type="Proteomes" id="UP000027138"/>
    </source>
</evidence>
<keyword evidence="1" id="KW-0812">Transmembrane</keyword>
<proteinExistence type="predicted"/>
<feature type="transmembrane region" description="Helical" evidence="1">
    <location>
        <begin position="49"/>
        <end position="70"/>
    </location>
</feature>
<evidence type="ECO:0008006" key="4">
    <source>
        <dbReference type="Google" id="ProtNLM"/>
    </source>
</evidence>
<dbReference type="SUPFAM" id="SSF53335">
    <property type="entry name" value="S-adenosyl-L-methionine-dependent methyltransferases"/>
    <property type="match status" value="1"/>
</dbReference>
<dbReference type="AlphaFoldDB" id="A0A067KAX4"/>
<sequence length="72" mass="7961">MTINLIDVKPRDQILDVGCSVGGPMLAVASRFLEDRIYYAGLVSYVQRLLPIGTTLLLLVISFCIATHIIRL</sequence>
<dbReference type="EMBL" id="KK914773">
    <property type="protein sequence ID" value="KDP28974.1"/>
    <property type="molecule type" value="Genomic_DNA"/>
</dbReference>
<reference evidence="2 3" key="1">
    <citation type="journal article" date="2014" name="PLoS ONE">
        <title>Global Analysis of Gene Expression Profiles in Physic Nut (Jatropha curcas L.) Seedlings Exposed to Salt Stress.</title>
        <authorList>
            <person name="Zhang L."/>
            <person name="Zhang C."/>
            <person name="Wu P."/>
            <person name="Chen Y."/>
            <person name="Li M."/>
            <person name="Jiang H."/>
            <person name="Wu G."/>
        </authorList>
    </citation>
    <scope>NUCLEOTIDE SEQUENCE [LARGE SCALE GENOMIC DNA]</scope>
    <source>
        <strain evidence="3">cv. GZQX0401</strain>
        <tissue evidence="2">Young leaves</tissue>
    </source>
</reference>
<keyword evidence="1" id="KW-1133">Transmembrane helix</keyword>
<organism evidence="2 3">
    <name type="scientific">Jatropha curcas</name>
    <name type="common">Barbados nut</name>
    <dbReference type="NCBI Taxonomy" id="180498"/>
    <lineage>
        <taxon>Eukaryota</taxon>
        <taxon>Viridiplantae</taxon>
        <taxon>Streptophyta</taxon>
        <taxon>Embryophyta</taxon>
        <taxon>Tracheophyta</taxon>
        <taxon>Spermatophyta</taxon>
        <taxon>Magnoliopsida</taxon>
        <taxon>eudicotyledons</taxon>
        <taxon>Gunneridae</taxon>
        <taxon>Pentapetalae</taxon>
        <taxon>rosids</taxon>
        <taxon>fabids</taxon>
        <taxon>Malpighiales</taxon>
        <taxon>Euphorbiaceae</taxon>
        <taxon>Crotonoideae</taxon>
        <taxon>Jatropheae</taxon>
        <taxon>Jatropha</taxon>
    </lineage>
</organism>